<evidence type="ECO:0000256" key="1">
    <source>
        <dbReference type="ARBA" id="ARBA00010272"/>
    </source>
</evidence>
<gene>
    <name evidence="3" type="ORF">VCR4J5_1270034</name>
    <name evidence="4" type="ORF">VCR5J5_760133</name>
</gene>
<dbReference type="EMBL" id="CCJV01000140">
    <property type="protein sequence ID" value="CDT66958.1"/>
    <property type="molecule type" value="Genomic_DNA"/>
</dbReference>
<reference evidence="4 5" key="2">
    <citation type="submission" date="2014-06" db="EMBL/GenBank/DDBJ databases">
        <authorList>
            <person name="Le Roux F."/>
        </authorList>
    </citation>
    <scope>NUCLEOTIDE SEQUENCE</scope>
    <source>
        <strain evidence="3 5">J5-4</strain>
        <strain evidence="4">J5-5</strain>
    </source>
</reference>
<dbReference type="PANTHER" id="PTHR33777:SF1">
    <property type="entry name" value="UPF0045 PROTEIN ECM15"/>
    <property type="match status" value="1"/>
</dbReference>
<keyword evidence="5" id="KW-1185">Reference proteome</keyword>
<evidence type="ECO:0000313" key="6">
    <source>
        <dbReference type="Proteomes" id="UP000049495"/>
    </source>
</evidence>
<dbReference type="InterPro" id="IPR002767">
    <property type="entry name" value="Thiamine_BP"/>
</dbReference>
<protein>
    <recommendedName>
        <fullName evidence="2">Thiamine-binding protein domain-containing protein</fullName>
    </recommendedName>
</protein>
<dbReference type="AlphaFoldDB" id="A0A0T7CVL4"/>
<dbReference type="GO" id="GO:0005829">
    <property type="term" value="C:cytosol"/>
    <property type="evidence" value="ECO:0007669"/>
    <property type="project" value="TreeGrafter"/>
</dbReference>
<feature type="domain" description="Thiamine-binding protein" evidence="2">
    <location>
        <begin position="12"/>
        <end position="90"/>
    </location>
</feature>
<dbReference type="PANTHER" id="PTHR33777">
    <property type="entry name" value="UPF0045 PROTEIN ECM15"/>
    <property type="match status" value="1"/>
</dbReference>
<dbReference type="Proteomes" id="UP000049495">
    <property type="component" value="Unassembled WGS sequence"/>
</dbReference>
<evidence type="ECO:0000259" key="2">
    <source>
        <dbReference type="Pfam" id="PF01910"/>
    </source>
</evidence>
<dbReference type="EMBL" id="CCJX01000032">
    <property type="protein sequence ID" value="CDS99140.1"/>
    <property type="molecule type" value="Genomic_DNA"/>
</dbReference>
<dbReference type="SUPFAM" id="SSF89957">
    <property type="entry name" value="MTH1187/YkoF-like"/>
    <property type="match status" value="1"/>
</dbReference>
<comment type="similarity">
    <text evidence="1">Belongs to the UPF0045 family.</text>
</comment>
<evidence type="ECO:0000313" key="5">
    <source>
        <dbReference type="Proteomes" id="UP000049077"/>
    </source>
</evidence>
<sequence length="110" mass="12289">MSELKREKEVMVAFQVIPRVKEGNNFEVVDKAIEVVKAADVPFQVGAMETTMKGELNQLLDIVKKAEQACYDAGAVEVITNIKIHSKTTEADDTFCTYHRGVTKANHMFV</sequence>
<accession>A0A0T7CVL4</accession>
<organism evidence="4 6">
    <name type="scientific">Vibrio crassostreae</name>
    <dbReference type="NCBI Taxonomy" id="246167"/>
    <lineage>
        <taxon>Bacteria</taxon>
        <taxon>Pseudomonadati</taxon>
        <taxon>Pseudomonadota</taxon>
        <taxon>Gammaproteobacteria</taxon>
        <taxon>Vibrionales</taxon>
        <taxon>Vibrionaceae</taxon>
        <taxon>Vibrio</taxon>
    </lineage>
</organism>
<dbReference type="Pfam" id="PF01910">
    <property type="entry name" value="Thiamine_BP"/>
    <property type="match status" value="1"/>
</dbReference>
<dbReference type="InterPro" id="IPR029756">
    <property type="entry name" value="MTH1187/YkoF-like"/>
</dbReference>
<dbReference type="InterPro" id="IPR051614">
    <property type="entry name" value="UPF0045_domain"/>
</dbReference>
<dbReference type="Gene3D" id="3.30.70.930">
    <property type="match status" value="1"/>
</dbReference>
<evidence type="ECO:0000313" key="3">
    <source>
        <dbReference type="EMBL" id="CDS99140.1"/>
    </source>
</evidence>
<reference evidence="6" key="1">
    <citation type="submission" date="2014-06" db="EMBL/GenBank/DDBJ databases">
        <authorList>
            <person name="Le Roux Frederique"/>
        </authorList>
    </citation>
    <scope>NUCLEOTIDE SEQUENCE [LARGE SCALE GENOMIC DNA]</scope>
    <source>
        <strain evidence="6">J5-5</strain>
    </source>
</reference>
<evidence type="ECO:0000313" key="4">
    <source>
        <dbReference type="EMBL" id="CDT66958.1"/>
    </source>
</evidence>
<name>A0A0T7CVL4_9VIBR</name>
<comment type="caution">
    <text evidence="4">The sequence shown here is derived from an EMBL/GenBank/DDBJ whole genome shotgun (WGS) entry which is preliminary data.</text>
</comment>
<proteinExistence type="inferred from homology"/>
<dbReference type="Proteomes" id="UP000049077">
    <property type="component" value="Unassembled WGS sequence"/>
</dbReference>